<organism evidence="1 2">
    <name type="scientific">Rickenella mellea</name>
    <dbReference type="NCBI Taxonomy" id="50990"/>
    <lineage>
        <taxon>Eukaryota</taxon>
        <taxon>Fungi</taxon>
        <taxon>Dikarya</taxon>
        <taxon>Basidiomycota</taxon>
        <taxon>Agaricomycotina</taxon>
        <taxon>Agaricomycetes</taxon>
        <taxon>Hymenochaetales</taxon>
        <taxon>Rickenellaceae</taxon>
        <taxon>Rickenella</taxon>
    </lineage>
</organism>
<gene>
    <name evidence="1" type="ORF">BD410DRAFT_790746</name>
</gene>
<dbReference type="AlphaFoldDB" id="A0A4Y7PYP4"/>
<sequence length="337" mass="37241">MSFSVTDEQAQAIVKAYCGAHIKKLEIVQLGDLHAEYVLHIVQDGDQQNTFTLLVVLSPTLSEHTKLIELVASNSPLSPPTILKSDLSLTILPTPYLLLTHTADPSIWAIRPKLSPHQSTIVDLRLGNLMRTLHRIENDWFGPCNDAATWKECVSWQICFSTLMEDILAKVETSSPPIVFPDGQGVGQIRSYLGRAIGLFLFDDVEVPTLVWYPGLNCDRNIFLSADLSNLPTADVSISELTGWGSAIWGDPLMEISLRAPSTAFLEGYGGTPFLFRRQHTKRLWYTLFAALCALMHVSIPAEVPSEKQGGATECKGEDILELVSECMNALRNAPCY</sequence>
<evidence type="ECO:0000313" key="1">
    <source>
        <dbReference type="EMBL" id="TDL20523.1"/>
    </source>
</evidence>
<proteinExistence type="predicted"/>
<protein>
    <recommendedName>
        <fullName evidence="3">Aminoglycoside phosphotransferase domain-containing protein</fullName>
    </recommendedName>
</protein>
<dbReference type="OrthoDB" id="5210591at2759"/>
<evidence type="ECO:0008006" key="3">
    <source>
        <dbReference type="Google" id="ProtNLM"/>
    </source>
</evidence>
<reference evidence="1 2" key="1">
    <citation type="submission" date="2018-06" db="EMBL/GenBank/DDBJ databases">
        <title>A transcriptomic atlas of mushroom development highlights an independent origin of complex multicellularity.</title>
        <authorList>
            <consortium name="DOE Joint Genome Institute"/>
            <person name="Krizsan K."/>
            <person name="Almasi E."/>
            <person name="Merenyi Z."/>
            <person name="Sahu N."/>
            <person name="Viragh M."/>
            <person name="Koszo T."/>
            <person name="Mondo S."/>
            <person name="Kiss B."/>
            <person name="Balint B."/>
            <person name="Kues U."/>
            <person name="Barry K."/>
            <person name="Hegedus J.C."/>
            <person name="Henrissat B."/>
            <person name="Johnson J."/>
            <person name="Lipzen A."/>
            <person name="Ohm R."/>
            <person name="Nagy I."/>
            <person name="Pangilinan J."/>
            <person name="Yan J."/>
            <person name="Xiong Y."/>
            <person name="Grigoriev I.V."/>
            <person name="Hibbett D.S."/>
            <person name="Nagy L.G."/>
        </authorList>
    </citation>
    <scope>NUCLEOTIDE SEQUENCE [LARGE SCALE GENOMIC DNA]</scope>
    <source>
        <strain evidence="1 2">SZMC22713</strain>
    </source>
</reference>
<keyword evidence="2" id="KW-1185">Reference proteome</keyword>
<dbReference type="VEuPathDB" id="FungiDB:BD410DRAFT_790746"/>
<name>A0A4Y7PYP4_9AGAM</name>
<accession>A0A4Y7PYP4</accession>
<dbReference type="Proteomes" id="UP000294933">
    <property type="component" value="Unassembled WGS sequence"/>
</dbReference>
<dbReference type="EMBL" id="ML170187">
    <property type="protein sequence ID" value="TDL20523.1"/>
    <property type="molecule type" value="Genomic_DNA"/>
</dbReference>
<evidence type="ECO:0000313" key="2">
    <source>
        <dbReference type="Proteomes" id="UP000294933"/>
    </source>
</evidence>